<reference evidence="2" key="1">
    <citation type="submission" date="2016-11" db="UniProtKB">
        <authorList>
            <consortium name="WormBaseParasite"/>
        </authorList>
    </citation>
    <scope>IDENTIFICATION</scope>
    <source>
        <strain evidence="2">KR3021</strain>
    </source>
</reference>
<evidence type="ECO:0000313" key="2">
    <source>
        <dbReference type="WBParaSite" id="RSKR_0000733100.1"/>
    </source>
</evidence>
<evidence type="ECO:0000313" key="1">
    <source>
        <dbReference type="Proteomes" id="UP000095286"/>
    </source>
</evidence>
<protein>
    <submittedName>
        <fullName evidence="2">Ribosomal RNA-processing protein 8</fullName>
    </submittedName>
</protein>
<dbReference type="Proteomes" id="UP000095286">
    <property type="component" value="Unplaced"/>
</dbReference>
<dbReference type="WBParaSite" id="RSKR_0000733100.1">
    <property type="protein sequence ID" value="RSKR_0000733100.1"/>
    <property type="gene ID" value="RSKR_0000733100"/>
</dbReference>
<organism evidence="1 2">
    <name type="scientific">Rhabditophanes sp. KR3021</name>
    <dbReference type="NCBI Taxonomy" id="114890"/>
    <lineage>
        <taxon>Eukaryota</taxon>
        <taxon>Metazoa</taxon>
        <taxon>Ecdysozoa</taxon>
        <taxon>Nematoda</taxon>
        <taxon>Chromadorea</taxon>
        <taxon>Rhabditida</taxon>
        <taxon>Tylenchina</taxon>
        <taxon>Panagrolaimomorpha</taxon>
        <taxon>Strongyloidoidea</taxon>
        <taxon>Alloionematidae</taxon>
        <taxon>Rhabditophanes</taxon>
    </lineage>
</organism>
<name>A0AC35U353_9BILA</name>
<sequence>MEAIPEPTEKKCRKRPWRNRVRMLAKKDTQKKHLVELTEKAVDDGSEEKAELDSYKASIKRIKKKKVKEVEEKEEVEEGPEHNLEDINALEDKLVGSRFRFINEKLYTIRGYDAFEMFQKDPEPFEAYHQGYRFQVKKWPINPVDRVITILRQMKKGTVIADMGCGDAKIAKELGKQHTVHSFDLLSVKEGVIACDMANVPLENETVDVVVYCLSLMGTNLSSFLCEAHRILKTGGELIIAEVVSRFKNVRLFCIALEKLGFKIETKKVLNNFFSLITCKKEGDIKAKRPLGLRLDPCLYKKR</sequence>
<accession>A0AC35U353</accession>
<proteinExistence type="predicted"/>